<organism evidence="1 2">
    <name type="scientific">Umbra pygmaea</name>
    <name type="common">Eastern mudminnow</name>
    <dbReference type="NCBI Taxonomy" id="75934"/>
    <lineage>
        <taxon>Eukaryota</taxon>
        <taxon>Metazoa</taxon>
        <taxon>Chordata</taxon>
        <taxon>Craniata</taxon>
        <taxon>Vertebrata</taxon>
        <taxon>Euteleostomi</taxon>
        <taxon>Actinopterygii</taxon>
        <taxon>Neopterygii</taxon>
        <taxon>Teleostei</taxon>
        <taxon>Protacanthopterygii</taxon>
        <taxon>Esociformes</taxon>
        <taxon>Umbridae</taxon>
        <taxon>Umbra</taxon>
    </lineage>
</organism>
<protein>
    <submittedName>
        <fullName evidence="1">Uncharacterized protein</fullName>
    </submittedName>
</protein>
<proteinExistence type="predicted"/>
<evidence type="ECO:0000313" key="2">
    <source>
        <dbReference type="Proteomes" id="UP001557470"/>
    </source>
</evidence>
<comment type="caution">
    <text evidence="1">The sequence shown here is derived from an EMBL/GenBank/DDBJ whole genome shotgun (WGS) entry which is preliminary data.</text>
</comment>
<reference evidence="1 2" key="1">
    <citation type="submission" date="2024-06" db="EMBL/GenBank/DDBJ databases">
        <authorList>
            <person name="Pan Q."/>
            <person name="Wen M."/>
            <person name="Jouanno E."/>
            <person name="Zahm M."/>
            <person name="Klopp C."/>
            <person name="Cabau C."/>
            <person name="Louis A."/>
            <person name="Berthelot C."/>
            <person name="Parey E."/>
            <person name="Roest Crollius H."/>
            <person name="Montfort J."/>
            <person name="Robinson-Rechavi M."/>
            <person name="Bouchez O."/>
            <person name="Lampietro C."/>
            <person name="Lopez Roques C."/>
            <person name="Donnadieu C."/>
            <person name="Postlethwait J."/>
            <person name="Bobe J."/>
            <person name="Verreycken H."/>
            <person name="Guiguen Y."/>
        </authorList>
    </citation>
    <scope>NUCLEOTIDE SEQUENCE [LARGE SCALE GENOMIC DNA]</scope>
    <source>
        <strain evidence="1">Up_M1</strain>
        <tissue evidence="1">Testis</tissue>
    </source>
</reference>
<keyword evidence="2" id="KW-1185">Reference proteome</keyword>
<evidence type="ECO:0000313" key="1">
    <source>
        <dbReference type="EMBL" id="KAL0968978.1"/>
    </source>
</evidence>
<sequence>MVRNNAQHSLLNLVVLEKYLDVWVGVDFTSRTSNFELENNYFASSNTHLNLQVFLIMVKQSRFLTQ</sequence>
<dbReference type="EMBL" id="JAGEUA010000007">
    <property type="protein sequence ID" value="KAL0968978.1"/>
    <property type="molecule type" value="Genomic_DNA"/>
</dbReference>
<name>A0ABD0WG72_UMBPY</name>
<accession>A0ABD0WG72</accession>
<gene>
    <name evidence="1" type="ORF">UPYG_G00220770</name>
</gene>
<dbReference type="Proteomes" id="UP001557470">
    <property type="component" value="Unassembled WGS sequence"/>
</dbReference>
<dbReference type="AlphaFoldDB" id="A0ABD0WG72"/>